<name>A0A3B3R8E2_9TELE</name>
<dbReference type="GeneID" id="111856909"/>
<evidence type="ECO:0000313" key="7">
    <source>
        <dbReference type="Proteomes" id="UP000261540"/>
    </source>
</evidence>
<evidence type="ECO:0000313" key="6">
    <source>
        <dbReference type="Ensembl" id="ENSPKIP00000014638.1"/>
    </source>
</evidence>
<reference evidence="6" key="1">
    <citation type="submission" date="2025-08" db="UniProtKB">
        <authorList>
            <consortium name="Ensembl"/>
        </authorList>
    </citation>
    <scope>IDENTIFICATION</scope>
</reference>
<dbReference type="GO" id="GO:0045786">
    <property type="term" value="P:negative regulation of cell cycle"/>
    <property type="evidence" value="ECO:0007669"/>
    <property type="project" value="TreeGrafter"/>
</dbReference>
<dbReference type="Proteomes" id="UP000261540">
    <property type="component" value="Unplaced"/>
</dbReference>
<keyword evidence="4" id="KW-0131">Cell cycle</keyword>
<dbReference type="InterPro" id="IPR059237">
    <property type="entry name" value="GemC1_CC"/>
</dbReference>
<evidence type="ECO:0000256" key="3">
    <source>
        <dbReference type="ARBA" id="ARBA00023242"/>
    </source>
</evidence>
<reference evidence="6" key="2">
    <citation type="submission" date="2025-09" db="UniProtKB">
        <authorList>
            <consortium name="Ensembl"/>
        </authorList>
    </citation>
    <scope>IDENTIFICATION</scope>
</reference>
<feature type="coiled-coil region" evidence="5">
    <location>
        <begin position="85"/>
        <end position="115"/>
    </location>
</feature>
<dbReference type="AlphaFoldDB" id="A0A3B3R8E2"/>
<dbReference type="STRING" id="1676925.ENSPKIP00000014638"/>
<dbReference type="RefSeq" id="XP_023692994.1">
    <property type="nucleotide sequence ID" value="XM_023837226.2"/>
</dbReference>
<dbReference type="GO" id="GO:0008156">
    <property type="term" value="P:negative regulation of DNA replication"/>
    <property type="evidence" value="ECO:0007669"/>
    <property type="project" value="TreeGrafter"/>
</dbReference>
<organism evidence="6 7">
    <name type="scientific">Paramormyrops kingsleyae</name>
    <dbReference type="NCBI Taxonomy" id="1676925"/>
    <lineage>
        <taxon>Eukaryota</taxon>
        <taxon>Metazoa</taxon>
        <taxon>Chordata</taxon>
        <taxon>Craniata</taxon>
        <taxon>Vertebrata</taxon>
        <taxon>Euteleostomi</taxon>
        <taxon>Actinopterygii</taxon>
        <taxon>Neopterygii</taxon>
        <taxon>Teleostei</taxon>
        <taxon>Osteoglossocephala</taxon>
        <taxon>Osteoglossomorpha</taxon>
        <taxon>Osteoglossiformes</taxon>
        <taxon>Mormyridae</taxon>
        <taxon>Paramormyrops</taxon>
    </lineage>
</organism>
<dbReference type="PANTHER" id="PTHR13372:SF2">
    <property type="entry name" value="GEMININ COILED-COIL DOMAIN-CONTAINING PROTEIN 1"/>
    <property type="match status" value="1"/>
</dbReference>
<keyword evidence="3" id="KW-0539">Nucleus</keyword>
<dbReference type="CTD" id="647309"/>
<evidence type="ECO:0000256" key="5">
    <source>
        <dbReference type="SAM" id="Coils"/>
    </source>
</evidence>
<sequence>MSTALSCQDVSFVGGQRYDGPYSIMTSLDSVDVSRETLDSYWSAGPLDNTACQHEPPQQDTINLLNYVTESSPHWTDLSPQLLRNKQLQDILLQREEELARLHEENNKLKEFLNSSFVKCLEEKTKIVLSAQTGYAKKSKKRTREDEGRLYPSHFFSATQGKRTLQNLSLDFCPTEERAAAPPTSPCLLQTLPLRNQDSIDSSKFNTSSDPCIYRSPTVSPSSHCDSGVNSDPSSFFNSPANHYSTYSVDINSLPHGNVINTEIQQAAQPDFLFKSDDLENYNLVSTALLEVHTPYCLKSNNTPQTHHRLLGSNIAQCSSPYTPQGRTDLAFTMSLNPSSGVRTHSYPQGQAFVRRDTHGGWNFTWIPKHVH</sequence>
<evidence type="ECO:0000256" key="2">
    <source>
        <dbReference type="ARBA" id="ARBA00023054"/>
    </source>
</evidence>
<accession>A0A3B3R8E2</accession>
<evidence type="ECO:0000256" key="1">
    <source>
        <dbReference type="ARBA" id="ARBA00004123"/>
    </source>
</evidence>
<comment type="subcellular location">
    <subcellularLocation>
        <location evidence="1">Nucleus</location>
    </subcellularLocation>
</comment>
<keyword evidence="7" id="KW-1185">Reference proteome</keyword>
<protein>
    <submittedName>
        <fullName evidence="6">Geminin coiled-coil domain containing</fullName>
    </submittedName>
</protein>
<dbReference type="GO" id="GO:1903251">
    <property type="term" value="P:multi-ciliated epithelial cell differentiation"/>
    <property type="evidence" value="ECO:0007669"/>
    <property type="project" value="Ensembl"/>
</dbReference>
<dbReference type="GeneTree" id="ENSGT00940000153270"/>
<dbReference type="CDD" id="cd22588">
    <property type="entry name" value="GemC1_CC"/>
    <property type="match status" value="1"/>
</dbReference>
<keyword evidence="2 5" id="KW-0175">Coiled coil</keyword>
<dbReference type="KEGG" id="pki:111856909"/>
<dbReference type="OrthoDB" id="8923917at2759"/>
<evidence type="ECO:0000256" key="4">
    <source>
        <dbReference type="ARBA" id="ARBA00023306"/>
    </source>
</evidence>
<dbReference type="Ensembl" id="ENSPKIT00000039088.1">
    <property type="protein sequence ID" value="ENSPKIP00000014638.1"/>
    <property type="gene ID" value="ENSPKIG00000001644.1"/>
</dbReference>
<dbReference type="GO" id="GO:0005634">
    <property type="term" value="C:nucleus"/>
    <property type="evidence" value="ECO:0007669"/>
    <property type="project" value="UniProtKB-SubCell"/>
</dbReference>
<dbReference type="PANTHER" id="PTHR13372">
    <property type="entry name" value="GEMININ"/>
    <property type="match status" value="1"/>
</dbReference>
<proteinExistence type="predicted"/>